<gene>
    <name evidence="1" type="ORF">F4820DRAFT_274260</name>
</gene>
<name>A0ACB9Z484_9PEZI</name>
<dbReference type="Proteomes" id="UP001497700">
    <property type="component" value="Unassembled WGS sequence"/>
</dbReference>
<organism evidence="1 2">
    <name type="scientific">Hypoxylon rubiginosum</name>
    <dbReference type="NCBI Taxonomy" id="110542"/>
    <lineage>
        <taxon>Eukaryota</taxon>
        <taxon>Fungi</taxon>
        <taxon>Dikarya</taxon>
        <taxon>Ascomycota</taxon>
        <taxon>Pezizomycotina</taxon>
        <taxon>Sordariomycetes</taxon>
        <taxon>Xylariomycetidae</taxon>
        <taxon>Xylariales</taxon>
        <taxon>Hypoxylaceae</taxon>
        <taxon>Hypoxylon</taxon>
    </lineage>
</organism>
<sequence>MALLTMPLDLLHLTAEYLPTEDIANLHLSCRDLNAAFDPILYRRLRNNEQVTKRAIQDGNTSVLGKLLATGTNPDLAFVDSLVEMQRRILLDSTRLARAMMMLAENMPDGPSTGEVKLHPFPYSELWTPLHDAIRLGHHDVVSFLLEKGANVHALSHQFCSCIYPSVYHHDINLDGQPWWMPLHTAICHNDLTMVQLLLAGGASFQVATRTLGSSDKYITALHVSCHTGNLEISRLLLDHFRPPIDIEDPYGRSPLSVAFEASNWETVEWLVQNGANVNAKIADGRSLLLSACAWGRLAEAYRLLQLGADLRPFHTTTPLHMCCQKSMDPSPQRKDDLQQGPLQQIDRLTLVKLLVDRGADVNVERLDNGHTPLMYAAYGGFLPVVQYLIDAGAHVNARDLNGETPLSKACLLGTALEDAPLLSIVKLLLGRGASATILDSFGRYPFELLCFSGRTHPDKTETARLLLAHGPPSGGMDSCASYLLDPFFKSNDFEICKLLQQLGARPRGDGIASMLKHAVRKDNVEALQYTLQFRDACELICSDTYLFAALQFKSIKVAEIILDAGAPWAYVSPSGWTCLLHACEIGNLHMVQKLLEAGAGEYYYPESACKGINHVDYFGKSPLRLAIEQGNHALGMVLLDFGADPLRAPTIEGLPCDLEIAIHFDEMVELVRCIIERGLVNLNSPLLPKIMWTVCHRGPGPATSALLEMFFRLGVDANMTLTDPMTSKLWLPLEILQECRNREGIDLLFKYSSDFS</sequence>
<evidence type="ECO:0000313" key="1">
    <source>
        <dbReference type="EMBL" id="KAI4865904.1"/>
    </source>
</evidence>
<reference evidence="1 2" key="1">
    <citation type="journal article" date="2022" name="New Phytol.">
        <title>Ecological generalism drives hyperdiversity of secondary metabolite gene clusters in xylarialean endophytes.</title>
        <authorList>
            <person name="Franco M.E.E."/>
            <person name="Wisecaver J.H."/>
            <person name="Arnold A.E."/>
            <person name="Ju Y.M."/>
            <person name="Slot J.C."/>
            <person name="Ahrendt S."/>
            <person name="Moore L.P."/>
            <person name="Eastman K.E."/>
            <person name="Scott K."/>
            <person name="Konkel Z."/>
            <person name="Mondo S.J."/>
            <person name="Kuo A."/>
            <person name="Hayes R.D."/>
            <person name="Haridas S."/>
            <person name="Andreopoulos B."/>
            <person name="Riley R."/>
            <person name="LaButti K."/>
            <person name="Pangilinan J."/>
            <person name="Lipzen A."/>
            <person name="Amirebrahimi M."/>
            <person name="Yan J."/>
            <person name="Adam C."/>
            <person name="Keymanesh K."/>
            <person name="Ng V."/>
            <person name="Louie K."/>
            <person name="Northen T."/>
            <person name="Drula E."/>
            <person name="Henrissat B."/>
            <person name="Hsieh H.M."/>
            <person name="Youens-Clark K."/>
            <person name="Lutzoni F."/>
            <person name="Miadlikowska J."/>
            <person name="Eastwood D.C."/>
            <person name="Hamelin R.C."/>
            <person name="Grigoriev I.V."/>
            <person name="U'Ren J.M."/>
        </authorList>
    </citation>
    <scope>NUCLEOTIDE SEQUENCE [LARGE SCALE GENOMIC DNA]</scope>
    <source>
        <strain evidence="1 2">CBS 119005</strain>
    </source>
</reference>
<evidence type="ECO:0000313" key="2">
    <source>
        <dbReference type="Proteomes" id="UP001497700"/>
    </source>
</evidence>
<keyword evidence="2" id="KW-1185">Reference proteome</keyword>
<protein>
    <submittedName>
        <fullName evidence="1">Ankyrin</fullName>
    </submittedName>
</protein>
<comment type="caution">
    <text evidence="1">The sequence shown here is derived from an EMBL/GenBank/DDBJ whole genome shotgun (WGS) entry which is preliminary data.</text>
</comment>
<accession>A0ACB9Z484</accession>
<dbReference type="EMBL" id="MU393465">
    <property type="protein sequence ID" value="KAI4865904.1"/>
    <property type="molecule type" value="Genomic_DNA"/>
</dbReference>
<proteinExistence type="predicted"/>